<evidence type="ECO:0000259" key="14">
    <source>
        <dbReference type="Pfam" id="PF20260"/>
    </source>
</evidence>
<proteinExistence type="inferred from homology"/>
<evidence type="ECO:0000313" key="15">
    <source>
        <dbReference type="EMBL" id="ALS99570.1"/>
    </source>
</evidence>
<evidence type="ECO:0000256" key="8">
    <source>
        <dbReference type="ARBA" id="ARBA00022679"/>
    </source>
</evidence>
<dbReference type="InterPro" id="IPR046886">
    <property type="entry name" value="RsmE_MTase_dom"/>
</dbReference>
<evidence type="ECO:0000256" key="11">
    <source>
        <dbReference type="ARBA" id="ARBA00047944"/>
    </source>
</evidence>
<dbReference type="GO" id="GO:0070042">
    <property type="term" value="F:rRNA (uridine-N3-)-methyltransferase activity"/>
    <property type="evidence" value="ECO:0007669"/>
    <property type="project" value="TreeGrafter"/>
</dbReference>
<evidence type="ECO:0000256" key="12">
    <source>
        <dbReference type="PIRNR" id="PIRNR015601"/>
    </source>
</evidence>
<dbReference type="InterPro" id="IPR006700">
    <property type="entry name" value="RsmE"/>
</dbReference>
<dbReference type="PANTHER" id="PTHR30027:SF3">
    <property type="entry name" value="16S RRNA (URACIL(1498)-N(3))-METHYLTRANSFERASE"/>
    <property type="match status" value="1"/>
</dbReference>
<comment type="similarity">
    <text evidence="2 12">Belongs to the RNA methyltransferase RsmE family.</text>
</comment>
<evidence type="ECO:0000256" key="5">
    <source>
        <dbReference type="ARBA" id="ARBA00022490"/>
    </source>
</evidence>
<dbReference type="Gene3D" id="3.40.1280.10">
    <property type="match status" value="1"/>
</dbReference>
<dbReference type="KEGG" id="lal:AT746_15770"/>
<dbReference type="OrthoDB" id="9815641at2"/>
<dbReference type="PANTHER" id="PTHR30027">
    <property type="entry name" value="RIBOSOMAL RNA SMALL SUBUNIT METHYLTRANSFERASE E"/>
    <property type="match status" value="1"/>
</dbReference>
<dbReference type="GO" id="GO:0070475">
    <property type="term" value="P:rRNA base methylation"/>
    <property type="evidence" value="ECO:0007669"/>
    <property type="project" value="TreeGrafter"/>
</dbReference>
<keyword evidence="9 12" id="KW-0949">S-adenosyl-L-methionine</keyword>
<keyword evidence="8 12" id="KW-0808">Transferase</keyword>
<dbReference type="InterPro" id="IPR015947">
    <property type="entry name" value="PUA-like_sf"/>
</dbReference>
<keyword evidence="6 12" id="KW-0698">rRNA processing</keyword>
<dbReference type="Pfam" id="PF04452">
    <property type="entry name" value="Methyltrans_RNA"/>
    <property type="match status" value="1"/>
</dbReference>
<organism evidence="15 16">
    <name type="scientific">Lacimicrobium alkaliphilum</name>
    <dbReference type="NCBI Taxonomy" id="1526571"/>
    <lineage>
        <taxon>Bacteria</taxon>
        <taxon>Pseudomonadati</taxon>
        <taxon>Pseudomonadota</taxon>
        <taxon>Gammaproteobacteria</taxon>
        <taxon>Alteromonadales</taxon>
        <taxon>Alteromonadaceae</taxon>
        <taxon>Lacimicrobium</taxon>
    </lineage>
</organism>
<evidence type="ECO:0000313" key="16">
    <source>
        <dbReference type="Proteomes" id="UP000068447"/>
    </source>
</evidence>
<gene>
    <name evidence="15" type="ORF">AT746_15770</name>
</gene>
<evidence type="ECO:0000259" key="13">
    <source>
        <dbReference type="Pfam" id="PF04452"/>
    </source>
</evidence>
<dbReference type="STRING" id="1526571.AT746_15770"/>
<dbReference type="EC" id="2.1.1.193" evidence="3 12"/>
<keyword evidence="16" id="KW-1185">Reference proteome</keyword>
<dbReference type="Pfam" id="PF20260">
    <property type="entry name" value="PUA_4"/>
    <property type="match status" value="1"/>
</dbReference>
<dbReference type="CDD" id="cd18084">
    <property type="entry name" value="RsmE-like"/>
    <property type="match status" value="1"/>
</dbReference>
<evidence type="ECO:0000256" key="7">
    <source>
        <dbReference type="ARBA" id="ARBA00022603"/>
    </source>
</evidence>
<sequence length="242" mass="27012">MRIPRIYYPELLAVDTQVELTADAVNHIANVLRLKADHPVVLFNGDGNEYPATLQQVERRKVTASIDAKLGISCESPLPIHLGQGISKGDRMDLVLQKSVELGVTEITPLITERCVVKIDPQRWQKKYQQWQKIIISACEQCGRNTLPTLHPVTPFADWVRQSTNALRLTLDPTADKLFRDLSPNHHGFRLLIGPEGGLSKQEVYQTEEQGFTPAMLGPRVLRTETAALAAISSLQSRFGDL</sequence>
<comment type="catalytic activity">
    <reaction evidence="11 12">
        <text>uridine(1498) in 16S rRNA + S-adenosyl-L-methionine = N(3)-methyluridine(1498) in 16S rRNA + S-adenosyl-L-homocysteine + H(+)</text>
        <dbReference type="Rhea" id="RHEA:42920"/>
        <dbReference type="Rhea" id="RHEA-COMP:10283"/>
        <dbReference type="Rhea" id="RHEA-COMP:10284"/>
        <dbReference type="ChEBI" id="CHEBI:15378"/>
        <dbReference type="ChEBI" id="CHEBI:57856"/>
        <dbReference type="ChEBI" id="CHEBI:59789"/>
        <dbReference type="ChEBI" id="CHEBI:65315"/>
        <dbReference type="ChEBI" id="CHEBI:74502"/>
        <dbReference type="EC" id="2.1.1.193"/>
    </reaction>
</comment>
<evidence type="ECO:0000256" key="4">
    <source>
        <dbReference type="ARBA" id="ARBA00013673"/>
    </source>
</evidence>
<dbReference type="NCBIfam" id="NF008692">
    <property type="entry name" value="PRK11713.1-5"/>
    <property type="match status" value="1"/>
</dbReference>
<keyword evidence="7 12" id="KW-0489">Methyltransferase</keyword>
<evidence type="ECO:0000256" key="2">
    <source>
        <dbReference type="ARBA" id="ARBA00005528"/>
    </source>
</evidence>
<protein>
    <recommendedName>
        <fullName evidence="4 12">Ribosomal RNA small subunit methyltransferase E</fullName>
        <ecNumber evidence="3 12">2.1.1.193</ecNumber>
    </recommendedName>
</protein>
<comment type="subcellular location">
    <subcellularLocation>
        <location evidence="1 12">Cytoplasm</location>
    </subcellularLocation>
</comment>
<dbReference type="InterPro" id="IPR029026">
    <property type="entry name" value="tRNA_m1G_MTases_N"/>
</dbReference>
<dbReference type="EMBL" id="CP013650">
    <property type="protein sequence ID" value="ALS99570.1"/>
    <property type="molecule type" value="Genomic_DNA"/>
</dbReference>
<dbReference type="Proteomes" id="UP000068447">
    <property type="component" value="Chromosome"/>
</dbReference>
<feature type="domain" description="Ribosomal RNA small subunit methyltransferase E methyltransferase" evidence="13">
    <location>
        <begin position="75"/>
        <end position="236"/>
    </location>
</feature>
<feature type="domain" description="Ribosomal RNA small subunit methyltransferase E PUA-like" evidence="14">
    <location>
        <begin position="20"/>
        <end position="66"/>
    </location>
</feature>
<dbReference type="InterPro" id="IPR046887">
    <property type="entry name" value="RsmE_PUA-like"/>
</dbReference>
<evidence type="ECO:0000256" key="6">
    <source>
        <dbReference type="ARBA" id="ARBA00022552"/>
    </source>
</evidence>
<dbReference type="SUPFAM" id="SSF75217">
    <property type="entry name" value="alpha/beta knot"/>
    <property type="match status" value="1"/>
</dbReference>
<evidence type="ECO:0000256" key="3">
    <source>
        <dbReference type="ARBA" id="ARBA00012328"/>
    </source>
</evidence>
<accession>A0A0U3ANP8</accession>
<dbReference type="SUPFAM" id="SSF88697">
    <property type="entry name" value="PUA domain-like"/>
    <property type="match status" value="1"/>
</dbReference>
<dbReference type="Gene3D" id="2.40.240.20">
    <property type="entry name" value="Hypothetical PUA domain-like, domain 1"/>
    <property type="match status" value="1"/>
</dbReference>
<evidence type="ECO:0000256" key="9">
    <source>
        <dbReference type="ARBA" id="ARBA00022691"/>
    </source>
</evidence>
<dbReference type="NCBIfam" id="TIGR00046">
    <property type="entry name" value="RsmE family RNA methyltransferase"/>
    <property type="match status" value="1"/>
</dbReference>
<dbReference type="GO" id="GO:0005737">
    <property type="term" value="C:cytoplasm"/>
    <property type="evidence" value="ECO:0007669"/>
    <property type="project" value="UniProtKB-SubCell"/>
</dbReference>
<comment type="function">
    <text evidence="10 12">Specifically methylates the N3 position of the uracil ring of uridine 1498 (m3U1498) in 16S rRNA. Acts on the fully assembled 30S ribosomal subunit.</text>
</comment>
<evidence type="ECO:0000256" key="10">
    <source>
        <dbReference type="ARBA" id="ARBA00025699"/>
    </source>
</evidence>
<evidence type="ECO:0000256" key="1">
    <source>
        <dbReference type="ARBA" id="ARBA00004496"/>
    </source>
</evidence>
<dbReference type="InterPro" id="IPR029028">
    <property type="entry name" value="Alpha/beta_knot_MTases"/>
</dbReference>
<dbReference type="PIRSF" id="PIRSF015601">
    <property type="entry name" value="MTase_slr0722"/>
    <property type="match status" value="1"/>
</dbReference>
<dbReference type="RefSeq" id="WP_062482171.1">
    <property type="nucleotide sequence ID" value="NZ_CP013650.1"/>
</dbReference>
<dbReference type="AlphaFoldDB" id="A0A0U3ANP8"/>
<name>A0A0U3ANP8_9ALTE</name>
<keyword evidence="5 12" id="KW-0963">Cytoplasm</keyword>
<reference evidence="15 16" key="1">
    <citation type="submission" date="2015-12" db="EMBL/GenBank/DDBJ databases">
        <title>Complete genome of Lacimicrobium alkaliphilum KCTC 32984.</title>
        <authorList>
            <person name="Kim S.-G."/>
            <person name="Lee Y.-J."/>
        </authorList>
    </citation>
    <scope>NUCLEOTIDE SEQUENCE [LARGE SCALE GENOMIC DNA]</scope>
    <source>
        <strain evidence="15 16">YelD216</strain>
    </source>
</reference>